<organism evidence="4 5">
    <name type="scientific">Dactylonectria estremocensis</name>
    <dbReference type="NCBI Taxonomy" id="1079267"/>
    <lineage>
        <taxon>Eukaryota</taxon>
        <taxon>Fungi</taxon>
        <taxon>Dikarya</taxon>
        <taxon>Ascomycota</taxon>
        <taxon>Pezizomycotina</taxon>
        <taxon>Sordariomycetes</taxon>
        <taxon>Hypocreomycetidae</taxon>
        <taxon>Hypocreales</taxon>
        <taxon>Nectriaceae</taxon>
        <taxon>Dactylonectria</taxon>
    </lineage>
</organism>
<keyword evidence="4" id="KW-0378">Hydrolase</keyword>
<dbReference type="GO" id="GO:0003924">
    <property type="term" value="F:GTPase activity"/>
    <property type="evidence" value="ECO:0007669"/>
    <property type="project" value="InterPro"/>
</dbReference>
<dbReference type="Proteomes" id="UP000717696">
    <property type="component" value="Unassembled WGS sequence"/>
</dbReference>
<evidence type="ECO:0000313" key="5">
    <source>
        <dbReference type="Proteomes" id="UP000717696"/>
    </source>
</evidence>
<evidence type="ECO:0000313" key="4">
    <source>
        <dbReference type="EMBL" id="KAH7139641.1"/>
    </source>
</evidence>
<keyword evidence="2" id="KW-0342">GTP-binding</keyword>
<dbReference type="AlphaFoldDB" id="A0A9P9EMB7"/>
<protein>
    <submittedName>
        <fullName evidence="4">P-loop containing nucleoside triphosphate hydrolase protein</fullName>
    </submittedName>
</protein>
<sequence length="240" mass="26846">MTHVSIPTSMTLEQQATIREYLTNNKRNPINISVLGASGSGRRSILQKLAFGIVPEEYDPTENGEYRKLVHIEECANRLDFSMLLGGESSTQWAWYQLLVRGGDAFFLVYSVTDRASFEALHEFHSKLFGLDEDGKPVWVLAAKMDRPREDWVVSEQEGKAFSRSIGARFRSVSALEGVGLEDDFAAEVVCEVILSKTPRLENAGTESGAPGEDSTQGQDRSSIKSVWNKVNRFMHKDPR</sequence>
<dbReference type="EMBL" id="JAGMUU010000014">
    <property type="protein sequence ID" value="KAH7139641.1"/>
    <property type="molecule type" value="Genomic_DNA"/>
</dbReference>
<dbReference type="OrthoDB" id="265044at2759"/>
<reference evidence="4" key="1">
    <citation type="journal article" date="2021" name="Nat. Commun.">
        <title>Genetic determinants of endophytism in the Arabidopsis root mycobiome.</title>
        <authorList>
            <person name="Mesny F."/>
            <person name="Miyauchi S."/>
            <person name="Thiergart T."/>
            <person name="Pickel B."/>
            <person name="Atanasova L."/>
            <person name="Karlsson M."/>
            <person name="Huettel B."/>
            <person name="Barry K.W."/>
            <person name="Haridas S."/>
            <person name="Chen C."/>
            <person name="Bauer D."/>
            <person name="Andreopoulos W."/>
            <person name="Pangilinan J."/>
            <person name="LaButti K."/>
            <person name="Riley R."/>
            <person name="Lipzen A."/>
            <person name="Clum A."/>
            <person name="Drula E."/>
            <person name="Henrissat B."/>
            <person name="Kohler A."/>
            <person name="Grigoriev I.V."/>
            <person name="Martin F.M."/>
            <person name="Hacquard S."/>
        </authorList>
    </citation>
    <scope>NUCLEOTIDE SEQUENCE</scope>
    <source>
        <strain evidence="4">MPI-CAGE-AT-0021</strain>
    </source>
</reference>
<dbReference type="SMART" id="SM00175">
    <property type="entry name" value="RAB"/>
    <property type="match status" value="1"/>
</dbReference>
<dbReference type="SMART" id="SM00173">
    <property type="entry name" value="RAS"/>
    <property type="match status" value="1"/>
</dbReference>
<keyword evidence="5" id="KW-1185">Reference proteome</keyword>
<dbReference type="PROSITE" id="PS51421">
    <property type="entry name" value="RAS"/>
    <property type="match status" value="1"/>
</dbReference>
<dbReference type="Pfam" id="PF00071">
    <property type="entry name" value="Ras"/>
    <property type="match status" value="1"/>
</dbReference>
<dbReference type="InterPro" id="IPR020849">
    <property type="entry name" value="Small_GTPase_Ras-type"/>
</dbReference>
<dbReference type="InterPro" id="IPR001806">
    <property type="entry name" value="Small_GTPase"/>
</dbReference>
<evidence type="ECO:0000256" key="2">
    <source>
        <dbReference type="ARBA" id="ARBA00023134"/>
    </source>
</evidence>
<dbReference type="SUPFAM" id="SSF52540">
    <property type="entry name" value="P-loop containing nucleoside triphosphate hydrolases"/>
    <property type="match status" value="1"/>
</dbReference>
<dbReference type="PANTHER" id="PTHR24070">
    <property type="entry name" value="RAS, DI-RAS, AND RHEB FAMILY MEMBERS OF SMALL GTPASE SUPERFAMILY"/>
    <property type="match status" value="1"/>
</dbReference>
<comment type="caution">
    <text evidence="4">The sequence shown here is derived from an EMBL/GenBank/DDBJ whole genome shotgun (WGS) entry which is preliminary data.</text>
</comment>
<name>A0A9P9EMB7_9HYPO</name>
<evidence type="ECO:0000256" key="1">
    <source>
        <dbReference type="ARBA" id="ARBA00022741"/>
    </source>
</evidence>
<dbReference type="PROSITE" id="PS51419">
    <property type="entry name" value="RAB"/>
    <property type="match status" value="1"/>
</dbReference>
<feature type="compositionally biased region" description="Polar residues" evidence="3">
    <location>
        <begin position="214"/>
        <end position="226"/>
    </location>
</feature>
<feature type="region of interest" description="Disordered" evidence="3">
    <location>
        <begin position="201"/>
        <end position="240"/>
    </location>
</feature>
<dbReference type="GO" id="GO:0007165">
    <property type="term" value="P:signal transduction"/>
    <property type="evidence" value="ECO:0007669"/>
    <property type="project" value="InterPro"/>
</dbReference>
<dbReference type="GO" id="GO:0016020">
    <property type="term" value="C:membrane"/>
    <property type="evidence" value="ECO:0007669"/>
    <property type="project" value="InterPro"/>
</dbReference>
<evidence type="ECO:0000256" key="3">
    <source>
        <dbReference type="SAM" id="MobiDB-lite"/>
    </source>
</evidence>
<accession>A0A9P9EMB7</accession>
<dbReference type="Gene3D" id="3.40.50.300">
    <property type="entry name" value="P-loop containing nucleotide triphosphate hydrolases"/>
    <property type="match status" value="1"/>
</dbReference>
<proteinExistence type="predicted"/>
<dbReference type="GO" id="GO:0005525">
    <property type="term" value="F:GTP binding"/>
    <property type="evidence" value="ECO:0007669"/>
    <property type="project" value="UniProtKB-KW"/>
</dbReference>
<keyword evidence="1" id="KW-0547">Nucleotide-binding</keyword>
<dbReference type="InterPro" id="IPR027417">
    <property type="entry name" value="P-loop_NTPase"/>
</dbReference>
<gene>
    <name evidence="4" type="ORF">B0J13DRAFT_66361</name>
</gene>